<evidence type="ECO:0000313" key="2">
    <source>
        <dbReference type="EMBL" id="MBB6054115.1"/>
    </source>
</evidence>
<feature type="compositionally biased region" description="Basic and acidic residues" evidence="1">
    <location>
        <begin position="36"/>
        <end position="48"/>
    </location>
</feature>
<name>A0A7W9SXD3_ARMRO</name>
<gene>
    <name evidence="2" type="ORF">HNQ39_005962</name>
</gene>
<dbReference type="AlphaFoldDB" id="A0A7W9SXD3"/>
<evidence type="ECO:0000256" key="1">
    <source>
        <dbReference type="SAM" id="MobiDB-lite"/>
    </source>
</evidence>
<evidence type="ECO:0000313" key="3">
    <source>
        <dbReference type="Proteomes" id="UP000520814"/>
    </source>
</evidence>
<accession>A0A7W9SXD3</accession>
<reference evidence="2 3" key="1">
    <citation type="submission" date="2020-08" db="EMBL/GenBank/DDBJ databases">
        <title>Genomic Encyclopedia of Type Strains, Phase IV (KMG-IV): sequencing the most valuable type-strain genomes for metagenomic binning, comparative biology and taxonomic classification.</title>
        <authorList>
            <person name="Goeker M."/>
        </authorList>
    </citation>
    <scope>NUCLEOTIDE SEQUENCE [LARGE SCALE GENOMIC DNA]</scope>
    <source>
        <strain evidence="2 3">DSM 23562</strain>
    </source>
</reference>
<feature type="region of interest" description="Disordered" evidence="1">
    <location>
        <begin position="36"/>
        <end position="60"/>
    </location>
</feature>
<protein>
    <submittedName>
        <fullName evidence="2">Uncharacterized protein</fullName>
    </submittedName>
</protein>
<organism evidence="2 3">
    <name type="scientific">Armatimonas rosea</name>
    <dbReference type="NCBI Taxonomy" id="685828"/>
    <lineage>
        <taxon>Bacteria</taxon>
        <taxon>Bacillati</taxon>
        <taxon>Armatimonadota</taxon>
        <taxon>Armatimonadia</taxon>
        <taxon>Armatimonadales</taxon>
        <taxon>Armatimonadaceae</taxon>
        <taxon>Armatimonas</taxon>
    </lineage>
</organism>
<proteinExistence type="predicted"/>
<comment type="caution">
    <text evidence="2">The sequence shown here is derived from an EMBL/GenBank/DDBJ whole genome shotgun (WGS) entry which is preliminary data.</text>
</comment>
<dbReference type="RefSeq" id="WP_184204198.1">
    <property type="nucleotide sequence ID" value="NZ_JACHGW010000015.1"/>
</dbReference>
<dbReference type="Proteomes" id="UP000520814">
    <property type="component" value="Unassembled WGS sequence"/>
</dbReference>
<keyword evidence="3" id="KW-1185">Reference proteome</keyword>
<sequence>MSKAGNPALLDGEYIEDPKTGEKKLAAAVALGSIKTERKAAASRENGKKASAGPGVPPKPLMEIQCTCTAGQALEGHRWDCPRGQAIKRRKKEGRDVLTGEVAPLW</sequence>
<dbReference type="EMBL" id="JACHGW010000015">
    <property type="protein sequence ID" value="MBB6054115.1"/>
    <property type="molecule type" value="Genomic_DNA"/>
</dbReference>